<dbReference type="InterPro" id="IPR007272">
    <property type="entry name" value="Sulf_transp_TsuA/YedE"/>
</dbReference>
<reference evidence="10 11" key="1">
    <citation type="submission" date="2020-01" db="EMBL/GenBank/DDBJ databases">
        <title>Draft genome assembly of Ensifer adhaerens T173.</title>
        <authorList>
            <person name="Craig J.E."/>
            <person name="Stinchcombe J.R."/>
        </authorList>
    </citation>
    <scope>NUCLEOTIDE SEQUENCE [LARGE SCALE GENOMIC DNA]</scope>
    <source>
        <strain evidence="10 11">T173</strain>
    </source>
</reference>
<keyword evidence="3" id="KW-1003">Cell membrane</keyword>
<keyword evidence="5 9" id="KW-0812">Transmembrane</keyword>
<keyword evidence="2" id="KW-0813">Transport</keyword>
<comment type="caution">
    <text evidence="10">The sequence shown here is derived from an EMBL/GenBank/DDBJ whole genome shotgun (WGS) entry which is preliminary data.</text>
</comment>
<evidence type="ECO:0000256" key="2">
    <source>
        <dbReference type="ARBA" id="ARBA00022448"/>
    </source>
</evidence>
<dbReference type="PANTHER" id="PTHR30574">
    <property type="entry name" value="INNER MEMBRANE PROTEIN YEDE"/>
    <property type="match status" value="1"/>
</dbReference>
<dbReference type="EMBL" id="WXFA01000015">
    <property type="protein sequence ID" value="MBM3093325.1"/>
    <property type="molecule type" value="Genomic_DNA"/>
</dbReference>
<keyword evidence="6 9" id="KW-1133">Transmembrane helix</keyword>
<feature type="transmembrane region" description="Helical" evidence="9">
    <location>
        <begin position="6"/>
        <end position="26"/>
    </location>
</feature>
<feature type="transmembrane region" description="Helical" evidence="9">
    <location>
        <begin position="67"/>
        <end position="89"/>
    </location>
</feature>
<comment type="subcellular location">
    <subcellularLocation>
        <location evidence="1">Cell inner membrane</location>
        <topology evidence="1">Multi-pass membrane protein</topology>
    </subcellularLocation>
</comment>
<evidence type="ECO:0000256" key="1">
    <source>
        <dbReference type="ARBA" id="ARBA00004429"/>
    </source>
</evidence>
<evidence type="ECO:0000256" key="9">
    <source>
        <dbReference type="SAM" id="Phobius"/>
    </source>
</evidence>
<gene>
    <name evidence="10" type="ORF">GFB56_21380</name>
</gene>
<organism evidence="10 11">
    <name type="scientific">Ensifer canadensis</name>
    <dbReference type="NCBI Taxonomy" id="555315"/>
    <lineage>
        <taxon>Bacteria</taxon>
        <taxon>Pseudomonadati</taxon>
        <taxon>Pseudomonadota</taxon>
        <taxon>Alphaproteobacteria</taxon>
        <taxon>Hyphomicrobiales</taxon>
        <taxon>Rhizobiaceae</taxon>
        <taxon>Sinorhizobium/Ensifer group</taxon>
        <taxon>Ensifer</taxon>
    </lineage>
</organism>
<evidence type="ECO:0000256" key="4">
    <source>
        <dbReference type="ARBA" id="ARBA00022519"/>
    </source>
</evidence>
<keyword evidence="11" id="KW-1185">Reference proteome</keyword>
<name>A0AAW4FPS1_9HYPH</name>
<evidence type="ECO:0000256" key="5">
    <source>
        <dbReference type="ARBA" id="ARBA00022692"/>
    </source>
</evidence>
<evidence type="ECO:0000256" key="8">
    <source>
        <dbReference type="ARBA" id="ARBA00035655"/>
    </source>
</evidence>
<dbReference type="Proteomes" id="UP000744980">
    <property type="component" value="Unassembled WGS sequence"/>
</dbReference>
<feature type="transmembrane region" description="Helical" evidence="9">
    <location>
        <begin position="38"/>
        <end position="61"/>
    </location>
</feature>
<evidence type="ECO:0000256" key="7">
    <source>
        <dbReference type="ARBA" id="ARBA00023136"/>
    </source>
</evidence>
<evidence type="ECO:0000313" key="10">
    <source>
        <dbReference type="EMBL" id="MBM3093325.1"/>
    </source>
</evidence>
<evidence type="ECO:0000313" key="11">
    <source>
        <dbReference type="Proteomes" id="UP000744980"/>
    </source>
</evidence>
<dbReference type="RefSeq" id="WP_025427282.1">
    <property type="nucleotide sequence ID" value="NZ_CP083370.1"/>
</dbReference>
<feature type="transmembrane region" description="Helical" evidence="9">
    <location>
        <begin position="114"/>
        <end position="134"/>
    </location>
</feature>
<proteinExistence type="inferred from homology"/>
<dbReference type="Pfam" id="PF04143">
    <property type="entry name" value="Sulf_transp"/>
    <property type="match status" value="1"/>
</dbReference>
<keyword evidence="4" id="KW-0997">Cell inner membrane</keyword>
<protein>
    <submittedName>
        <fullName evidence="10">YeeE/YedE family protein</fullName>
    </submittedName>
</protein>
<dbReference type="PANTHER" id="PTHR30574:SF1">
    <property type="entry name" value="SULPHUR TRANSPORT DOMAIN-CONTAINING PROTEIN"/>
    <property type="match status" value="1"/>
</dbReference>
<accession>A0AAW4FPS1</accession>
<sequence>MNEYWNALAGGLLIGLSAAILMVANGRVAGVSGIAGRLLQGVQASTGIVFVLGLLAGPVIYRLFSGIWPTVTVTSSWPLLVVGGLLVGFGSRMGSGCTSGHGVVGLARLSRRSIAAVATFMIAAVVTVYLQGFVQ</sequence>
<evidence type="ECO:0000256" key="6">
    <source>
        <dbReference type="ARBA" id="ARBA00022989"/>
    </source>
</evidence>
<dbReference type="GO" id="GO:0005886">
    <property type="term" value="C:plasma membrane"/>
    <property type="evidence" value="ECO:0007669"/>
    <property type="project" value="UniProtKB-SubCell"/>
</dbReference>
<dbReference type="AlphaFoldDB" id="A0AAW4FPS1"/>
<comment type="similarity">
    <text evidence="8">Belongs to the TsuA/YedE (TC 9.B.102) family.</text>
</comment>
<evidence type="ECO:0000256" key="3">
    <source>
        <dbReference type="ARBA" id="ARBA00022475"/>
    </source>
</evidence>
<keyword evidence="7 9" id="KW-0472">Membrane</keyword>